<evidence type="ECO:0000313" key="2">
    <source>
        <dbReference type="Proteomes" id="UP001595904"/>
    </source>
</evidence>
<keyword evidence="2" id="KW-1185">Reference proteome</keyword>
<dbReference type="NCBIfam" id="NF040519">
    <property type="entry name" value="Sbal_3080_fam"/>
    <property type="match status" value="1"/>
</dbReference>
<dbReference type="Proteomes" id="UP001595904">
    <property type="component" value="Unassembled WGS sequence"/>
</dbReference>
<organism evidence="1 2">
    <name type="scientific">Steroidobacter flavus</name>
    <dbReference type="NCBI Taxonomy" id="1842136"/>
    <lineage>
        <taxon>Bacteria</taxon>
        <taxon>Pseudomonadati</taxon>
        <taxon>Pseudomonadota</taxon>
        <taxon>Gammaproteobacteria</taxon>
        <taxon>Steroidobacterales</taxon>
        <taxon>Steroidobacteraceae</taxon>
        <taxon>Steroidobacter</taxon>
    </lineage>
</organism>
<dbReference type="EMBL" id="JBHSDU010000010">
    <property type="protein sequence ID" value="MFC4311872.1"/>
    <property type="molecule type" value="Genomic_DNA"/>
</dbReference>
<accession>A0ABV8SWP2</accession>
<reference evidence="2" key="1">
    <citation type="journal article" date="2019" name="Int. J. Syst. Evol. Microbiol.">
        <title>The Global Catalogue of Microorganisms (GCM) 10K type strain sequencing project: providing services to taxonomists for standard genome sequencing and annotation.</title>
        <authorList>
            <consortium name="The Broad Institute Genomics Platform"/>
            <consortium name="The Broad Institute Genome Sequencing Center for Infectious Disease"/>
            <person name="Wu L."/>
            <person name="Ma J."/>
        </authorList>
    </citation>
    <scope>NUCLEOTIDE SEQUENCE [LARGE SCALE GENOMIC DNA]</scope>
    <source>
        <strain evidence="2">CGMCC 1.10759</strain>
    </source>
</reference>
<dbReference type="RefSeq" id="WP_380600787.1">
    <property type="nucleotide sequence ID" value="NZ_JBHSDU010000010.1"/>
</dbReference>
<name>A0ABV8SWP2_9GAMM</name>
<evidence type="ECO:0000313" key="1">
    <source>
        <dbReference type="EMBL" id="MFC4311872.1"/>
    </source>
</evidence>
<dbReference type="PROSITE" id="PS51257">
    <property type="entry name" value="PROKAR_LIPOPROTEIN"/>
    <property type="match status" value="1"/>
</dbReference>
<protein>
    <submittedName>
        <fullName evidence="1">Sbal_3080 family lipoprotein</fullName>
    </submittedName>
</protein>
<comment type="caution">
    <text evidence="1">The sequence shown here is derived from an EMBL/GenBank/DDBJ whole genome shotgun (WGS) entry which is preliminary data.</text>
</comment>
<sequence>MVWIRMATGLAICAGLTGCSITRTVIPIESAQVSQVCVLENRDILMDEFQPEIQRQIEAKQIPTKVYTGTRPQECSHYLEYKANWQWDMGIYLKYAAFLVYDDRGLAGSAFYDARRGGSRLDKYGHTADKIRPLIDELFGSVSVGPVPAPVAVPVQTESATAPSMPDR</sequence>
<proteinExistence type="predicted"/>
<gene>
    <name evidence="1" type="ORF">ACFPN2_22515</name>
</gene>
<keyword evidence="1" id="KW-0449">Lipoprotein</keyword>